<dbReference type="SMART" id="SM00922">
    <property type="entry name" value="MR_MLE"/>
    <property type="match status" value="1"/>
</dbReference>
<gene>
    <name evidence="5" type="ORF">AVDCRST_MAG18-927</name>
</gene>
<name>A0A6J4UT06_9BACT</name>
<feature type="domain" description="Mandelate racemase/muconate lactonizing enzyme C-terminal" evidence="4">
    <location>
        <begin position="144"/>
        <end position="243"/>
    </location>
</feature>
<dbReference type="GO" id="GO:0000287">
    <property type="term" value="F:magnesium ion binding"/>
    <property type="evidence" value="ECO:0007669"/>
    <property type="project" value="TreeGrafter"/>
</dbReference>
<sequence length="361" mass="39888">MPTTIEDFRITRIQYPRSRPIGDSQVRFDTHHIGILELITSGGETGSGFFGALAHPQPDQAELTRVFATEVFPTLKGGVPFALTHRIARPRGGNIRANPFGAAVDQALWDLQGKELGLPLYRLLGGTDGRVRAYASGLDYHMTDDEFQTFFAEARVLGFAAHKIKVGHPDLAWDLHRLGLLAEVVGPDATIMVDANEAWSPKEAIRRAHAYRDAGFAIYWIEDPCLRDDFAGLARVAQEVPFSHINSGEYLDLRGKRLLLEARAVDYLNVHGNISDTLRAAWLAAEYGLPVSLGNTMFEIGVHLAAALPEANWIEYSFQDYNQLVTEPVRFDGGYAIAPERPGHGMIPSEAARAEYARPNL</sequence>
<evidence type="ECO:0000313" key="5">
    <source>
        <dbReference type="EMBL" id="CAA9559034.1"/>
    </source>
</evidence>
<dbReference type="SUPFAM" id="SSF54826">
    <property type="entry name" value="Enolase N-terminal domain-like"/>
    <property type="match status" value="1"/>
</dbReference>
<dbReference type="InterPro" id="IPR013342">
    <property type="entry name" value="Mandelate_racemase_C"/>
</dbReference>
<evidence type="ECO:0000256" key="1">
    <source>
        <dbReference type="ARBA" id="ARBA00001946"/>
    </source>
</evidence>
<dbReference type="Gene3D" id="3.30.390.10">
    <property type="entry name" value="Enolase-like, N-terminal domain"/>
    <property type="match status" value="1"/>
</dbReference>
<dbReference type="InterPro" id="IPR013341">
    <property type="entry name" value="Mandelate_racemase_N_dom"/>
</dbReference>
<dbReference type="Pfam" id="PF13378">
    <property type="entry name" value="MR_MLE_C"/>
    <property type="match status" value="1"/>
</dbReference>
<keyword evidence="3" id="KW-0460">Magnesium</keyword>
<dbReference type="AlphaFoldDB" id="A0A6J4UT06"/>
<evidence type="ECO:0000256" key="3">
    <source>
        <dbReference type="ARBA" id="ARBA00022842"/>
    </source>
</evidence>
<dbReference type="CDD" id="cd03316">
    <property type="entry name" value="MR_like"/>
    <property type="match status" value="1"/>
</dbReference>
<dbReference type="InterPro" id="IPR029017">
    <property type="entry name" value="Enolase-like_N"/>
</dbReference>
<dbReference type="InterPro" id="IPR029065">
    <property type="entry name" value="Enolase_C-like"/>
</dbReference>
<dbReference type="GO" id="GO:0016836">
    <property type="term" value="F:hydro-lyase activity"/>
    <property type="evidence" value="ECO:0007669"/>
    <property type="project" value="TreeGrafter"/>
</dbReference>
<dbReference type="SFLD" id="SFLDS00001">
    <property type="entry name" value="Enolase"/>
    <property type="match status" value="1"/>
</dbReference>
<accession>A0A6J4UT06</accession>
<dbReference type="GO" id="GO:0016052">
    <property type="term" value="P:carbohydrate catabolic process"/>
    <property type="evidence" value="ECO:0007669"/>
    <property type="project" value="TreeGrafter"/>
</dbReference>
<evidence type="ECO:0000259" key="4">
    <source>
        <dbReference type="SMART" id="SM00922"/>
    </source>
</evidence>
<dbReference type="Gene3D" id="3.20.20.120">
    <property type="entry name" value="Enolase-like C-terminal domain"/>
    <property type="match status" value="1"/>
</dbReference>
<organism evidence="5">
    <name type="scientific">uncultured Thermomicrobiales bacterium</name>
    <dbReference type="NCBI Taxonomy" id="1645740"/>
    <lineage>
        <taxon>Bacteria</taxon>
        <taxon>Pseudomonadati</taxon>
        <taxon>Thermomicrobiota</taxon>
        <taxon>Thermomicrobia</taxon>
        <taxon>Thermomicrobiales</taxon>
        <taxon>environmental samples</taxon>
    </lineage>
</organism>
<evidence type="ECO:0000256" key="2">
    <source>
        <dbReference type="ARBA" id="ARBA00022723"/>
    </source>
</evidence>
<dbReference type="SUPFAM" id="SSF51604">
    <property type="entry name" value="Enolase C-terminal domain-like"/>
    <property type="match status" value="1"/>
</dbReference>
<dbReference type="InterPro" id="IPR046945">
    <property type="entry name" value="RHMD-like"/>
</dbReference>
<dbReference type="PANTHER" id="PTHR13794:SF58">
    <property type="entry name" value="MITOCHONDRIAL ENOLASE SUPERFAMILY MEMBER 1"/>
    <property type="match status" value="1"/>
</dbReference>
<reference evidence="5" key="1">
    <citation type="submission" date="2020-02" db="EMBL/GenBank/DDBJ databases">
        <authorList>
            <person name="Meier V. D."/>
        </authorList>
    </citation>
    <scope>NUCLEOTIDE SEQUENCE</scope>
    <source>
        <strain evidence="5">AVDCRST_MAG18</strain>
    </source>
</reference>
<dbReference type="InterPro" id="IPR036849">
    <property type="entry name" value="Enolase-like_C_sf"/>
</dbReference>
<dbReference type="PANTHER" id="PTHR13794">
    <property type="entry name" value="ENOLASE SUPERFAMILY, MANDELATE RACEMASE"/>
    <property type="match status" value="1"/>
</dbReference>
<dbReference type="Pfam" id="PF02746">
    <property type="entry name" value="MR_MLE_N"/>
    <property type="match status" value="1"/>
</dbReference>
<protein>
    <recommendedName>
        <fullName evidence="4">Mandelate racemase/muconate lactonizing enzyme C-terminal domain-containing protein</fullName>
    </recommendedName>
</protein>
<proteinExistence type="predicted"/>
<dbReference type="EMBL" id="CADCWN010000063">
    <property type="protein sequence ID" value="CAA9559034.1"/>
    <property type="molecule type" value="Genomic_DNA"/>
</dbReference>
<keyword evidence="2" id="KW-0479">Metal-binding</keyword>
<comment type="cofactor">
    <cofactor evidence="1">
        <name>Mg(2+)</name>
        <dbReference type="ChEBI" id="CHEBI:18420"/>
    </cofactor>
</comment>